<dbReference type="SUPFAM" id="SSF55261">
    <property type="entry name" value="GAD domain-like"/>
    <property type="match status" value="1"/>
</dbReference>
<dbReference type="GO" id="GO:0004812">
    <property type="term" value="F:aminoacyl-tRNA ligase activity"/>
    <property type="evidence" value="ECO:0007669"/>
    <property type="project" value="InterPro"/>
</dbReference>
<accession>A0A150JEQ4</accession>
<comment type="caution">
    <text evidence="7">The sequence shown here is derived from an EMBL/GenBank/DDBJ whole genome shotgun (WGS) entry which is preliminary data.</text>
</comment>
<evidence type="ECO:0000313" key="8">
    <source>
        <dbReference type="EMBL" id="KYC56390.1"/>
    </source>
</evidence>
<dbReference type="Pfam" id="PF14544">
    <property type="entry name" value="DUF4443"/>
    <property type="match status" value="1"/>
</dbReference>
<evidence type="ECO:0008006" key="10">
    <source>
        <dbReference type="Google" id="ProtNLM"/>
    </source>
</evidence>
<accession>A0A150J9Z7</accession>
<keyword evidence="4" id="KW-0648">Protein biosynthesis</keyword>
<feature type="domain" description="PH0730-like N-terminal" evidence="6">
    <location>
        <begin position="18"/>
        <end position="75"/>
    </location>
</feature>
<reference evidence="7 9" key="1">
    <citation type="journal article" date="2016" name="ISME J.">
        <title>Chasing the elusive Euryarchaeota class WSA2: genomes reveal a uniquely fastidious methyl-reducing methanogen.</title>
        <authorList>
            <person name="Nobu M.K."/>
            <person name="Narihiro T."/>
            <person name="Kuroda K."/>
            <person name="Mei R."/>
            <person name="Liu W.T."/>
        </authorList>
    </citation>
    <scope>NUCLEOTIDE SEQUENCE [LARGE SCALE GENOMIC DNA]</scope>
    <source>
        <strain evidence="7">ADurb1013_Bin02101</strain>
        <strain evidence="8">ADurb1213_Bin02801</strain>
    </source>
</reference>
<dbReference type="AlphaFoldDB" id="A0A150J9Z7"/>
<keyword evidence="2" id="KW-0547">Nucleotide-binding</keyword>
<feature type="domain" description="DUF4443" evidence="5">
    <location>
        <begin position="98"/>
        <end position="197"/>
    </location>
</feature>
<dbReference type="Gene3D" id="1.10.10.10">
    <property type="entry name" value="Winged helix-like DNA-binding domain superfamily/Winged helix DNA-binding domain"/>
    <property type="match status" value="1"/>
</dbReference>
<evidence type="ECO:0000256" key="2">
    <source>
        <dbReference type="ARBA" id="ARBA00022741"/>
    </source>
</evidence>
<dbReference type="InterPro" id="IPR036388">
    <property type="entry name" value="WH-like_DNA-bd_sf"/>
</dbReference>
<keyword evidence="3" id="KW-0067">ATP-binding</keyword>
<dbReference type="InterPro" id="IPR036390">
    <property type="entry name" value="WH_DNA-bd_sf"/>
</dbReference>
<dbReference type="GO" id="GO:0005524">
    <property type="term" value="F:ATP binding"/>
    <property type="evidence" value="ECO:0007669"/>
    <property type="project" value="UniProtKB-KW"/>
</dbReference>
<dbReference type="InterPro" id="IPR004115">
    <property type="entry name" value="GAD-like_sf"/>
</dbReference>
<dbReference type="Pfam" id="PF22167">
    <property type="entry name" value="PH0730-like_N"/>
    <property type="match status" value="1"/>
</dbReference>
<evidence type="ECO:0000256" key="3">
    <source>
        <dbReference type="ARBA" id="ARBA00022840"/>
    </source>
</evidence>
<dbReference type="InterPro" id="IPR054039">
    <property type="entry name" value="PH0730-like_N"/>
</dbReference>
<protein>
    <recommendedName>
        <fullName evidence="10">DUF4443 domain-containing protein</fullName>
    </recommendedName>
</protein>
<evidence type="ECO:0000259" key="5">
    <source>
        <dbReference type="Pfam" id="PF14544"/>
    </source>
</evidence>
<dbReference type="Gene3D" id="3.30.1360.30">
    <property type="entry name" value="GAD-like domain"/>
    <property type="match status" value="1"/>
</dbReference>
<accession>A0A150JGP3</accession>
<evidence type="ECO:0000256" key="4">
    <source>
        <dbReference type="ARBA" id="ARBA00022917"/>
    </source>
</evidence>
<gene>
    <name evidence="7" type="ORF">AN188_01375</name>
    <name evidence="8" type="ORF">APG09_01371</name>
</gene>
<organism evidence="7 9">
    <name type="scientific">Candidatus Methanofastidiosum methylothiophilum</name>
    <dbReference type="NCBI Taxonomy" id="1705564"/>
    <lineage>
        <taxon>Archaea</taxon>
        <taxon>Methanobacteriati</taxon>
        <taxon>Methanobacteriota</taxon>
        <taxon>Stenosarchaea group</taxon>
        <taxon>Candidatus Methanofastidiosia</taxon>
        <taxon>Candidatus Methanofastidiosales</taxon>
        <taxon>Candidatus Methanofastidiosaceae</taxon>
        <taxon>Candidatus Methanofastidiosum</taxon>
    </lineage>
</organism>
<sequence length="202" mass="22921">MDMLKRKITSQANFTNADILIALKIIEQEENIGRKLLSNRIFLNEASIRSILTKLKDSDYISSSRLGHKLTTKGKHFLDKSLQFEVPQKINAKELTLNDQNYGSIFKNASSKIKDGMDQRDSAVFGGARSAITLIFQDNHFTLPETKPEIKIPTIKLNLSKELETELHNKFAPKNYDIVIISSAEDNERAFRGLVHVIDSFI</sequence>
<evidence type="ECO:0000259" key="6">
    <source>
        <dbReference type="Pfam" id="PF22167"/>
    </source>
</evidence>
<name>A0A150J9Z7_9EURY</name>
<evidence type="ECO:0000256" key="1">
    <source>
        <dbReference type="ARBA" id="ARBA00022598"/>
    </source>
</evidence>
<proteinExistence type="predicted"/>
<dbReference type="GO" id="GO:0006412">
    <property type="term" value="P:translation"/>
    <property type="evidence" value="ECO:0007669"/>
    <property type="project" value="UniProtKB-KW"/>
</dbReference>
<dbReference type="InterPro" id="IPR029349">
    <property type="entry name" value="DUF4443"/>
</dbReference>
<keyword evidence="1" id="KW-0436">Ligase</keyword>
<evidence type="ECO:0000313" key="7">
    <source>
        <dbReference type="EMBL" id="KYC53764.1"/>
    </source>
</evidence>
<dbReference type="Proteomes" id="UP000092420">
    <property type="component" value="Unassembled WGS sequence"/>
</dbReference>
<dbReference type="EMBL" id="LNJE01000020">
    <property type="protein sequence ID" value="KYC56390.1"/>
    <property type="molecule type" value="Genomic_DNA"/>
</dbReference>
<dbReference type="SUPFAM" id="SSF46785">
    <property type="entry name" value="Winged helix' DNA-binding domain"/>
    <property type="match status" value="1"/>
</dbReference>
<dbReference type="GO" id="GO:0005737">
    <property type="term" value="C:cytoplasm"/>
    <property type="evidence" value="ECO:0007669"/>
    <property type="project" value="InterPro"/>
</dbReference>
<evidence type="ECO:0000313" key="9">
    <source>
        <dbReference type="Proteomes" id="UP000092420"/>
    </source>
</evidence>
<dbReference type="EMBL" id="LNJB01000022">
    <property type="protein sequence ID" value="KYC53764.1"/>
    <property type="molecule type" value="Genomic_DNA"/>
</dbReference>